<organism evidence="2 3">
    <name type="scientific">Callosobruchus maculatus</name>
    <name type="common">Southern cowpea weevil</name>
    <name type="synonym">Pulse bruchid</name>
    <dbReference type="NCBI Taxonomy" id="64391"/>
    <lineage>
        <taxon>Eukaryota</taxon>
        <taxon>Metazoa</taxon>
        <taxon>Ecdysozoa</taxon>
        <taxon>Arthropoda</taxon>
        <taxon>Hexapoda</taxon>
        <taxon>Insecta</taxon>
        <taxon>Pterygota</taxon>
        <taxon>Neoptera</taxon>
        <taxon>Endopterygota</taxon>
        <taxon>Coleoptera</taxon>
        <taxon>Polyphaga</taxon>
        <taxon>Cucujiformia</taxon>
        <taxon>Chrysomeloidea</taxon>
        <taxon>Chrysomelidae</taxon>
        <taxon>Bruchinae</taxon>
        <taxon>Bruchini</taxon>
        <taxon>Callosobruchus</taxon>
    </lineage>
</organism>
<keyword evidence="1" id="KW-1133">Transmembrane helix</keyword>
<evidence type="ECO:0000313" key="2">
    <source>
        <dbReference type="EMBL" id="VEN48110.1"/>
    </source>
</evidence>
<gene>
    <name evidence="2" type="ORF">CALMAC_LOCUS9684</name>
</gene>
<keyword evidence="1" id="KW-0812">Transmembrane</keyword>
<keyword evidence="3" id="KW-1185">Reference proteome</keyword>
<dbReference type="GO" id="GO:0005615">
    <property type="term" value="C:extracellular space"/>
    <property type="evidence" value="ECO:0007669"/>
    <property type="project" value="TreeGrafter"/>
</dbReference>
<dbReference type="Proteomes" id="UP000410492">
    <property type="component" value="Unassembled WGS sequence"/>
</dbReference>
<dbReference type="EMBL" id="CAACVG010008029">
    <property type="protein sequence ID" value="VEN48110.1"/>
    <property type="molecule type" value="Genomic_DNA"/>
</dbReference>
<name>A0A653CLV1_CALMS</name>
<evidence type="ECO:0000256" key="1">
    <source>
        <dbReference type="SAM" id="Phobius"/>
    </source>
</evidence>
<dbReference type="InterPro" id="IPR010562">
    <property type="entry name" value="Haemolymph_juvenile_hormone-bd"/>
</dbReference>
<keyword evidence="1" id="KW-0472">Membrane</keyword>
<dbReference type="PANTHER" id="PTHR11008:SF15">
    <property type="entry name" value="CIRCADIAN CLOCK-CONTROLLED PROTEIN"/>
    <property type="match status" value="1"/>
</dbReference>
<dbReference type="OrthoDB" id="8183816at2759"/>
<dbReference type="AlphaFoldDB" id="A0A653CLV1"/>
<dbReference type="Gene3D" id="3.15.10.30">
    <property type="entry name" value="Haemolymph juvenile hormone binding protein"/>
    <property type="match status" value="1"/>
</dbReference>
<protein>
    <submittedName>
        <fullName evidence="2">Uncharacterized protein</fullName>
    </submittedName>
</protein>
<dbReference type="PANTHER" id="PTHR11008">
    <property type="entry name" value="PROTEIN TAKEOUT-LIKE PROTEIN"/>
    <property type="match status" value="1"/>
</dbReference>
<accession>A0A653CLV1</accession>
<feature type="transmembrane region" description="Helical" evidence="1">
    <location>
        <begin position="311"/>
        <end position="332"/>
    </location>
</feature>
<feature type="transmembrane region" description="Helical" evidence="1">
    <location>
        <begin position="286"/>
        <end position="305"/>
    </location>
</feature>
<dbReference type="Pfam" id="PF06585">
    <property type="entry name" value="JHBP"/>
    <property type="match status" value="1"/>
</dbReference>
<reference evidence="2 3" key="1">
    <citation type="submission" date="2019-01" db="EMBL/GenBank/DDBJ databases">
        <authorList>
            <person name="Sayadi A."/>
        </authorList>
    </citation>
    <scope>NUCLEOTIDE SEQUENCE [LARGE SCALE GENOMIC DNA]</scope>
</reference>
<evidence type="ECO:0000313" key="3">
    <source>
        <dbReference type="Proteomes" id="UP000410492"/>
    </source>
</evidence>
<sequence>MNELRPFFREGIPEYGIGSFDPFHAAEVPQKVNNPFFSYKLFLRNVSEHGWSSSQVTKLKTDFYKNQIQVTQFFPDKRLNGWYDFEGSILGQKVRNSGSWNLSLFDYVQTLTVSRHARQSSARHNPVKVKCSIQSCKKLELHIGNLVGGRTILENTLDWIINTAWQPGFVVLSPLINDLVGTAFSKIFDDYFRSFPFEQNVLGYLNRSSFRCAKLLFRNLWSRFTYLKRVKICIFRDSWTYEVTCHVEVDNSTIFKKTIWYKRKAYSRARFSDDFLVSTLRMLKTIVVLCALLSCFHEFKFFVFVLVKIKILVLFGSLWTIALIIGKVFAIIKASEYMKKDHDDHHEKIVYSAPPQYNDHSSFGSHYDHIGSGSPSNGYTFSAFADEYSAHRRENIPEYRKYNNLGIFEKLERFVRELNTTETAFKEMGVTSVDCKRKIICQLQYVARQSTILSSVLNMLRDASFEKYRTGENIPNMNFCTSVNMSCKEDVT</sequence>
<dbReference type="InterPro" id="IPR038606">
    <property type="entry name" value="To_sf"/>
</dbReference>
<proteinExistence type="predicted"/>
<dbReference type="SMART" id="SM00700">
    <property type="entry name" value="JHBP"/>
    <property type="match status" value="1"/>
</dbReference>